<dbReference type="InterPro" id="IPR000522">
    <property type="entry name" value="ABC_transptr_permease_BtuC"/>
</dbReference>
<evidence type="ECO:0000256" key="2">
    <source>
        <dbReference type="ARBA" id="ARBA00007935"/>
    </source>
</evidence>
<keyword evidence="4" id="KW-1003">Cell membrane</keyword>
<comment type="caution">
    <text evidence="8">The sequence shown here is derived from an EMBL/GenBank/DDBJ whole genome shotgun (WGS) entry which is preliminary data.</text>
</comment>
<dbReference type="AlphaFoldDB" id="A0A0M0I4R4"/>
<organism evidence="8 9">
    <name type="scientific">Vibrio hepatarius</name>
    <dbReference type="NCBI Taxonomy" id="171383"/>
    <lineage>
        <taxon>Bacteria</taxon>
        <taxon>Pseudomonadati</taxon>
        <taxon>Pseudomonadota</taxon>
        <taxon>Gammaproteobacteria</taxon>
        <taxon>Vibrionales</taxon>
        <taxon>Vibrionaceae</taxon>
        <taxon>Vibrio</taxon>
        <taxon>Vibrio oreintalis group</taxon>
    </lineage>
</organism>
<dbReference type="Gene3D" id="1.10.3470.10">
    <property type="entry name" value="ABC transporter involved in vitamin B12 uptake, BtuC"/>
    <property type="match status" value="2"/>
</dbReference>
<dbReference type="SUPFAM" id="SSF81345">
    <property type="entry name" value="ABC transporter involved in vitamin B12 uptake, BtuC"/>
    <property type="match status" value="2"/>
</dbReference>
<dbReference type="GO" id="GO:0005886">
    <property type="term" value="C:plasma membrane"/>
    <property type="evidence" value="ECO:0007669"/>
    <property type="project" value="UniProtKB-SubCell"/>
</dbReference>
<comment type="similarity">
    <text evidence="2">Belongs to the binding-protein-dependent transport system permease family. FecCD subfamily.</text>
</comment>
<dbReference type="RefSeq" id="WP_053407572.1">
    <property type="nucleotide sequence ID" value="NZ_DAIPHI010000008.1"/>
</dbReference>
<evidence type="ECO:0000256" key="3">
    <source>
        <dbReference type="ARBA" id="ARBA00022448"/>
    </source>
</evidence>
<dbReference type="GO" id="GO:0033214">
    <property type="term" value="P:siderophore-iron import into cell"/>
    <property type="evidence" value="ECO:0007669"/>
    <property type="project" value="TreeGrafter"/>
</dbReference>
<dbReference type="Pfam" id="PF01032">
    <property type="entry name" value="FecCD"/>
    <property type="match status" value="2"/>
</dbReference>
<evidence type="ECO:0000313" key="8">
    <source>
        <dbReference type="EMBL" id="KOO09316.1"/>
    </source>
</evidence>
<accession>A0A0M0I4R4</accession>
<dbReference type="InterPro" id="IPR037294">
    <property type="entry name" value="ABC_BtuC-like"/>
</dbReference>
<evidence type="ECO:0000256" key="6">
    <source>
        <dbReference type="ARBA" id="ARBA00022989"/>
    </source>
</evidence>
<evidence type="ECO:0000256" key="5">
    <source>
        <dbReference type="ARBA" id="ARBA00022692"/>
    </source>
</evidence>
<dbReference type="EMBL" id="LHPI01000001">
    <property type="protein sequence ID" value="KOO09316.1"/>
    <property type="molecule type" value="Genomic_DNA"/>
</dbReference>
<dbReference type="PANTHER" id="PTHR30472">
    <property type="entry name" value="FERRIC ENTEROBACTIN TRANSPORT SYSTEM PERMEASE PROTEIN"/>
    <property type="match status" value="1"/>
</dbReference>
<comment type="subcellular location">
    <subcellularLocation>
        <location evidence="1">Cell membrane</location>
        <topology evidence="1">Multi-pass membrane protein</topology>
    </subcellularLocation>
</comment>
<dbReference type="GO" id="GO:0022857">
    <property type="term" value="F:transmembrane transporter activity"/>
    <property type="evidence" value="ECO:0007669"/>
    <property type="project" value="InterPro"/>
</dbReference>
<evidence type="ECO:0000256" key="7">
    <source>
        <dbReference type="ARBA" id="ARBA00023136"/>
    </source>
</evidence>
<keyword evidence="7" id="KW-0472">Membrane</keyword>
<dbReference type="PANTHER" id="PTHR30472:SF37">
    <property type="entry name" value="FE(3+) DICITRATE TRANSPORT SYSTEM PERMEASE PROTEIN FECD-RELATED"/>
    <property type="match status" value="1"/>
</dbReference>
<sequence>MKTFTYLSVCLLTLLLGGLSLQIDTDLHLNQQWQLLVSPNSAHSFADIFFVESQLPRLAVTLLVGAMLGMVGSLMQQLTQNNLTSPLTLGTSSGAWLALVIVNIWFVDWVADYSALAAMIGAIAAFGLIVAIAGIRNMMGLPLIVSGMVVNILLGSIAAALVALNQQFAQNIFMWGAGDLAQNSWEWFNWLLPRVSIALLVVLFAPRVLTLLRLGQDGAQARGLSVLPAFALLMVIGIWLVSVSITAVGLISFIGLLTPNIARSLGARTPREELLSSLILGAALLLITDSLAMWLSVSLSTTIPSGVAAAAIGAPALIWFSRQRVASASDRVNMTMSESSTPISRFVILLIATFGVLGILAYSFISLGDTSSIFSLPGEFQWQLRWPRMLTALSVGVALAVAGIILQRVVYNPLASPDILGVSSGATFAIIVLGVVSGSLLSALSWGVAFAGSLSVLLLLLLLGRKSNYNPSNFILSGIALTALLQALVQFTLAQGTGDSYKTLLWLTGSTYRVTASHALVLAMAVSVLLVVVFGISRWLTLISVGREFATARGLSSAKVSGVSLAIVALMCAFATATMGPVSFVGLVAPHMASMLGAKTIKTQLVTGALIGATLMIWADWAGQALIYPNQIAAGTLVATLGSGYFLLLMLKGKFR</sequence>
<proteinExistence type="inferred from homology"/>
<evidence type="ECO:0000256" key="1">
    <source>
        <dbReference type="ARBA" id="ARBA00004651"/>
    </source>
</evidence>
<name>A0A0M0I4R4_9VIBR</name>
<dbReference type="STRING" id="171383.AKJ31_02885"/>
<dbReference type="Proteomes" id="UP000037530">
    <property type="component" value="Unassembled WGS sequence"/>
</dbReference>
<protein>
    <submittedName>
        <fullName evidence="8">Fe3+-siderophore ABC transporter permease</fullName>
    </submittedName>
</protein>
<dbReference type="CDD" id="cd06550">
    <property type="entry name" value="TM_ABC_iron-siderophores_like"/>
    <property type="match status" value="2"/>
</dbReference>
<keyword evidence="3" id="KW-0813">Transport</keyword>
<keyword evidence="6" id="KW-1133">Transmembrane helix</keyword>
<evidence type="ECO:0000313" key="9">
    <source>
        <dbReference type="Proteomes" id="UP000037530"/>
    </source>
</evidence>
<evidence type="ECO:0000256" key="4">
    <source>
        <dbReference type="ARBA" id="ARBA00022475"/>
    </source>
</evidence>
<keyword evidence="5" id="KW-0812">Transmembrane</keyword>
<reference evidence="9" key="1">
    <citation type="submission" date="2015-08" db="EMBL/GenBank/DDBJ databases">
        <title>Vibrio galatheae sp. nov., a novel member of the Vibrionaceae family isolated from the Solomon Islands.</title>
        <authorList>
            <person name="Giubergia S."/>
            <person name="Machado H."/>
            <person name="Mateiu R.V."/>
            <person name="Gram L."/>
        </authorList>
    </citation>
    <scope>NUCLEOTIDE SEQUENCE [LARGE SCALE GENOMIC DNA]</scope>
    <source>
        <strain evidence="9">DSM 19134</strain>
    </source>
</reference>
<dbReference type="OrthoDB" id="9811721at2"/>
<dbReference type="NCBIfam" id="NF007866">
    <property type="entry name" value="PRK10577.1-2"/>
    <property type="match status" value="1"/>
</dbReference>
<keyword evidence="9" id="KW-1185">Reference proteome</keyword>
<gene>
    <name evidence="8" type="ORF">AKJ31_02885</name>
</gene>
<dbReference type="PATRIC" id="fig|171383.3.peg.589"/>